<dbReference type="InterPro" id="IPR009000">
    <property type="entry name" value="Transl_B-barrel_sf"/>
</dbReference>
<dbReference type="Proteomes" id="UP000257323">
    <property type="component" value="Unassembled WGS sequence"/>
</dbReference>
<gene>
    <name evidence="1" type="ORF">OP8BY_1974</name>
</gene>
<organism evidence="1 2">
    <name type="scientific">Candidatus Saccharicenans subterraneus</name>
    <dbReference type="NCBI Taxonomy" id="2508984"/>
    <lineage>
        <taxon>Bacteria</taxon>
        <taxon>Candidatus Aminicenantota</taxon>
        <taxon>Candidatus Aminicenantia</taxon>
        <taxon>Candidatus Aminicenantales</taxon>
        <taxon>Candidatus Saccharicenantaceae</taxon>
        <taxon>Candidatus Saccharicenans</taxon>
    </lineage>
</organism>
<evidence type="ECO:0000313" key="1">
    <source>
        <dbReference type="EMBL" id="RFT15968.1"/>
    </source>
</evidence>
<dbReference type="SUPFAM" id="SSF50447">
    <property type="entry name" value="Translation proteins"/>
    <property type="match status" value="1"/>
</dbReference>
<reference evidence="1 2" key="1">
    <citation type="submission" date="2018-08" db="EMBL/GenBank/DDBJ databases">
        <title>Genome analysis of the thermophilic bacterium of the candidate phylum Aminicenantes from deep subsurface aquifer revealed its physiology and ecological role.</title>
        <authorList>
            <person name="Kadnikov V.V."/>
            <person name="Mardanov A.V."/>
            <person name="Beletsky A.V."/>
            <person name="Karnachuk O.V."/>
            <person name="Ravin N.V."/>
        </authorList>
    </citation>
    <scope>NUCLEOTIDE SEQUENCE [LARGE SCALE GENOMIC DNA]</scope>
    <source>
        <strain evidence="1">BY38</strain>
    </source>
</reference>
<comment type="caution">
    <text evidence="1">The sequence shown here is derived from an EMBL/GenBank/DDBJ whole genome shotgun (WGS) entry which is preliminary data.</text>
</comment>
<protein>
    <recommendedName>
        <fullName evidence="3">Translation elongation factor EFTu-like domain-containing protein</fullName>
    </recommendedName>
</protein>
<evidence type="ECO:0000313" key="2">
    <source>
        <dbReference type="Proteomes" id="UP000257323"/>
    </source>
</evidence>
<proteinExistence type="predicted"/>
<accession>A0A3E2BMM2</accession>
<name>A0A3E2BMM2_9BACT</name>
<dbReference type="AlphaFoldDB" id="A0A3E2BMM2"/>
<dbReference type="EMBL" id="QUAH01000005">
    <property type="protein sequence ID" value="RFT15968.1"/>
    <property type="molecule type" value="Genomic_DNA"/>
</dbReference>
<dbReference type="Gene3D" id="2.40.30.10">
    <property type="entry name" value="Translation factors"/>
    <property type="match status" value="1"/>
</dbReference>
<evidence type="ECO:0008006" key="3">
    <source>
        <dbReference type="Google" id="ProtNLM"/>
    </source>
</evidence>
<sequence>MEEVEVGRITHYFSKIQVGVAKISGRGLKIGDVVHIKGHSTDFFQKIESMQIEHRPVEEARAGEEVAFKVDLPVREHDVIFRVIE</sequence>